<organism evidence="1 2">
    <name type="scientific">Cricetulus griseus</name>
    <name type="common">Chinese hamster</name>
    <name type="synonym">Cricetulus barabensis griseus</name>
    <dbReference type="NCBI Taxonomy" id="10029"/>
    <lineage>
        <taxon>Eukaryota</taxon>
        <taxon>Metazoa</taxon>
        <taxon>Chordata</taxon>
        <taxon>Craniata</taxon>
        <taxon>Vertebrata</taxon>
        <taxon>Euteleostomi</taxon>
        <taxon>Mammalia</taxon>
        <taxon>Eutheria</taxon>
        <taxon>Euarchontoglires</taxon>
        <taxon>Glires</taxon>
        <taxon>Rodentia</taxon>
        <taxon>Myomorpha</taxon>
        <taxon>Muroidea</taxon>
        <taxon>Cricetidae</taxon>
        <taxon>Cricetinae</taxon>
        <taxon>Cricetulus</taxon>
    </lineage>
</organism>
<accession>G3I0W9</accession>
<dbReference type="AlphaFoldDB" id="G3I0W9"/>
<dbReference type="Proteomes" id="UP000001075">
    <property type="component" value="Unassembled WGS sequence"/>
</dbReference>
<reference evidence="2" key="1">
    <citation type="journal article" date="2011" name="Nat. Biotechnol.">
        <title>The genomic sequence of the Chinese hamster ovary (CHO)-K1 cell line.</title>
        <authorList>
            <person name="Xu X."/>
            <person name="Nagarajan H."/>
            <person name="Lewis N.E."/>
            <person name="Pan S."/>
            <person name="Cai Z."/>
            <person name="Liu X."/>
            <person name="Chen W."/>
            <person name="Xie M."/>
            <person name="Wang W."/>
            <person name="Hammond S."/>
            <person name="Andersen M.R."/>
            <person name="Neff N."/>
            <person name="Passarelli B."/>
            <person name="Koh W."/>
            <person name="Fan H.C."/>
            <person name="Wang J."/>
            <person name="Gui Y."/>
            <person name="Lee K.H."/>
            <person name="Betenbaugh M.J."/>
            <person name="Quake S.R."/>
            <person name="Famili I."/>
            <person name="Palsson B.O."/>
            <person name="Wang J."/>
        </authorList>
    </citation>
    <scope>NUCLEOTIDE SEQUENCE [LARGE SCALE GENOMIC DNA]</scope>
    <source>
        <strain evidence="2">CHO K1 cell line</strain>
    </source>
</reference>
<sequence>MSVGPHSLPFSESQVVGKTSQVIRAKWNIDSDPELCFWNMNLLFKDLKSNFLNKNKGIPDLLGEDHTHLVTLTMSTVH</sequence>
<protein>
    <submittedName>
        <fullName evidence="1">Uncharacterized protein</fullName>
    </submittedName>
</protein>
<proteinExistence type="predicted"/>
<gene>
    <name evidence="1" type="ORF">I79_017011</name>
</gene>
<dbReference type="InParanoid" id="G3I0W9"/>
<dbReference type="EMBL" id="JH001034">
    <property type="protein sequence ID" value="EGW13641.1"/>
    <property type="molecule type" value="Genomic_DNA"/>
</dbReference>
<name>G3I0W9_CRIGR</name>
<evidence type="ECO:0000313" key="1">
    <source>
        <dbReference type="EMBL" id="EGW13641.1"/>
    </source>
</evidence>
<evidence type="ECO:0000313" key="2">
    <source>
        <dbReference type="Proteomes" id="UP000001075"/>
    </source>
</evidence>